<dbReference type="OrthoDB" id="273037at2759"/>
<evidence type="ECO:0000313" key="3">
    <source>
        <dbReference type="Proteomes" id="UP000051952"/>
    </source>
</evidence>
<organism evidence="2 3">
    <name type="scientific">Bodo saltans</name>
    <name type="common">Flagellated protozoan</name>
    <dbReference type="NCBI Taxonomy" id="75058"/>
    <lineage>
        <taxon>Eukaryota</taxon>
        <taxon>Discoba</taxon>
        <taxon>Euglenozoa</taxon>
        <taxon>Kinetoplastea</taxon>
        <taxon>Metakinetoplastina</taxon>
        <taxon>Eubodonida</taxon>
        <taxon>Bodonidae</taxon>
        <taxon>Bodo</taxon>
    </lineage>
</organism>
<dbReference type="AlphaFoldDB" id="A0A0S4KL13"/>
<name>A0A0S4KL13_BODSA</name>
<sequence length="541" mass="60009">MERPARRSGSVFVTAAIGSVAVALACGAFLVKYLRGEAQGRKELEETPVVVEERGKLFRETHFAQVAMTHATSLSSTEMEWWDKQLGIRILFCPQTLALTHEERQHPLGMLKFVSCKEPDSTVQCVFEELSSATSAETYRRSCVEKISDVCQLISVDGWERFGSDPHPIAKYCYLSEADAIVNVLSVFLARENVALSIQFCTSRTLPSTLPVFVYELVRNTKFVAPQVTPSYLFCCEPRLGVGFRVPLGFVLDSEDNHGKLFASLRSGSTHTRVIGFHKEINPLVEWTRSLDDVLSDCSAFLGFARPIVTTVDNDRAKGGFVMRPCHLELPTSSVRFGGSDSEAQRTVQGYCCYHEVASMSSGEKSSYLCVYFLPIDANQCVALAFLCPRTNDKQQFIQFCQNVANSMSLGNHYGQETSLSYCCMRGLHKFHLSIGTQYSVVENAFSDPLCELKDNRDNSRLAIRMTSALKEDVENKLASWVRRLGGDPQIISITNTSLTSVEGTVVTIVHQHHAASFEDIEAAFDQNPLLSSSINSDGDT</sequence>
<keyword evidence="3" id="KW-1185">Reference proteome</keyword>
<keyword evidence="1 2" id="KW-0812">Transmembrane</keyword>
<gene>
    <name evidence="2" type="ORF">BSAL_78320</name>
</gene>
<keyword evidence="1" id="KW-0472">Membrane</keyword>
<keyword evidence="1" id="KW-1133">Transmembrane helix</keyword>
<accession>A0A0S4KL13</accession>
<protein>
    <submittedName>
        <fullName evidence="2">Transmembrane protein, putative</fullName>
    </submittedName>
</protein>
<proteinExistence type="predicted"/>
<evidence type="ECO:0000256" key="1">
    <source>
        <dbReference type="SAM" id="Phobius"/>
    </source>
</evidence>
<reference evidence="3" key="1">
    <citation type="submission" date="2015-09" db="EMBL/GenBank/DDBJ databases">
        <authorList>
            <consortium name="Pathogen Informatics"/>
        </authorList>
    </citation>
    <scope>NUCLEOTIDE SEQUENCE [LARGE SCALE GENOMIC DNA]</scope>
    <source>
        <strain evidence="3">Lake Konstanz</strain>
    </source>
</reference>
<feature type="non-terminal residue" evidence="2">
    <location>
        <position position="541"/>
    </location>
</feature>
<dbReference type="PROSITE" id="PS51257">
    <property type="entry name" value="PROKAR_LIPOPROTEIN"/>
    <property type="match status" value="1"/>
</dbReference>
<evidence type="ECO:0000313" key="2">
    <source>
        <dbReference type="EMBL" id="CUI14202.1"/>
    </source>
</evidence>
<feature type="transmembrane region" description="Helical" evidence="1">
    <location>
        <begin position="12"/>
        <end position="34"/>
    </location>
</feature>
<dbReference type="EMBL" id="CYKH01000768">
    <property type="protein sequence ID" value="CUI14202.1"/>
    <property type="molecule type" value="Genomic_DNA"/>
</dbReference>
<dbReference type="VEuPathDB" id="TriTrypDB:BSAL_78320"/>
<dbReference type="Proteomes" id="UP000051952">
    <property type="component" value="Unassembled WGS sequence"/>
</dbReference>